<feature type="domain" description="PLD phosphodiesterase" evidence="7">
    <location>
        <begin position="196"/>
        <end position="223"/>
    </location>
</feature>
<keyword evidence="6" id="KW-0472">Membrane</keyword>
<comment type="function">
    <text evidence="1">Could be a virulence factor.</text>
</comment>
<feature type="transmembrane region" description="Helical" evidence="6">
    <location>
        <begin position="34"/>
        <end position="57"/>
    </location>
</feature>
<dbReference type="AlphaFoldDB" id="A0A1G8ZFG1"/>
<dbReference type="PROSITE" id="PS50035">
    <property type="entry name" value="PLD"/>
    <property type="match status" value="2"/>
</dbReference>
<evidence type="ECO:0000259" key="7">
    <source>
        <dbReference type="PROSITE" id="PS50035"/>
    </source>
</evidence>
<dbReference type="InterPro" id="IPR001736">
    <property type="entry name" value="PLipase_D/transphosphatidylase"/>
</dbReference>
<evidence type="ECO:0000256" key="6">
    <source>
        <dbReference type="SAM" id="Phobius"/>
    </source>
</evidence>
<dbReference type="GO" id="GO:0030572">
    <property type="term" value="F:phosphatidyltransferase activity"/>
    <property type="evidence" value="ECO:0007669"/>
    <property type="project" value="UniProtKB-ARBA"/>
</dbReference>
<name>A0A1G8ZFG1_9RHOB</name>
<dbReference type="InterPro" id="IPR025202">
    <property type="entry name" value="PLD-like_dom"/>
</dbReference>
<protein>
    <recommendedName>
        <fullName evidence="3">Phospholipase D</fullName>
    </recommendedName>
    <alternativeName>
        <fullName evidence="5">Choline phosphatase</fullName>
    </alternativeName>
</protein>
<feature type="domain" description="PLD phosphodiesterase" evidence="7">
    <location>
        <begin position="368"/>
        <end position="394"/>
    </location>
</feature>
<dbReference type="Gene3D" id="3.30.870.10">
    <property type="entry name" value="Endonuclease Chain A"/>
    <property type="match status" value="2"/>
</dbReference>
<evidence type="ECO:0000256" key="4">
    <source>
        <dbReference type="ARBA" id="ARBA00022525"/>
    </source>
</evidence>
<dbReference type="SMART" id="SM00155">
    <property type="entry name" value="PLDc"/>
    <property type="match status" value="2"/>
</dbReference>
<dbReference type="OrthoDB" id="9762009at2"/>
<keyword evidence="4" id="KW-0964">Secreted</keyword>
<reference evidence="9" key="1">
    <citation type="submission" date="2016-10" db="EMBL/GenBank/DDBJ databases">
        <authorList>
            <person name="Varghese N."/>
            <person name="Submissions S."/>
        </authorList>
    </citation>
    <scope>NUCLEOTIDE SEQUENCE [LARGE SCALE GENOMIC DNA]</scope>
    <source>
        <strain evidence="9">CGMCC 1.10789</strain>
    </source>
</reference>
<proteinExistence type="predicted"/>
<evidence type="ECO:0000256" key="3">
    <source>
        <dbReference type="ARBA" id="ARBA00018392"/>
    </source>
</evidence>
<evidence type="ECO:0000256" key="1">
    <source>
        <dbReference type="ARBA" id="ARBA00003145"/>
    </source>
</evidence>
<dbReference type="EMBL" id="FNFV01000001">
    <property type="protein sequence ID" value="SDK13703.1"/>
    <property type="molecule type" value="Genomic_DNA"/>
</dbReference>
<dbReference type="Pfam" id="PF13091">
    <property type="entry name" value="PLDc_2"/>
    <property type="match status" value="2"/>
</dbReference>
<accession>A0A1G8ZFG1</accession>
<evidence type="ECO:0000256" key="2">
    <source>
        <dbReference type="ARBA" id="ARBA00004613"/>
    </source>
</evidence>
<dbReference type="PANTHER" id="PTHR21248:SF22">
    <property type="entry name" value="PHOSPHOLIPASE D"/>
    <property type="match status" value="1"/>
</dbReference>
<keyword evidence="6" id="KW-0812">Transmembrane</keyword>
<organism evidence="8 9">
    <name type="scientific">Meinhardsimonia xiamenensis</name>
    <dbReference type="NCBI Taxonomy" id="990712"/>
    <lineage>
        <taxon>Bacteria</taxon>
        <taxon>Pseudomonadati</taxon>
        <taxon>Pseudomonadota</taxon>
        <taxon>Alphaproteobacteria</taxon>
        <taxon>Rhodobacterales</taxon>
        <taxon>Paracoccaceae</taxon>
        <taxon>Meinhardsimonia</taxon>
    </lineage>
</organism>
<feature type="transmembrane region" description="Helical" evidence="6">
    <location>
        <begin position="6"/>
        <end position="25"/>
    </location>
</feature>
<dbReference type="GO" id="GO:0032049">
    <property type="term" value="P:cardiolipin biosynthetic process"/>
    <property type="evidence" value="ECO:0007669"/>
    <property type="project" value="UniProtKB-ARBA"/>
</dbReference>
<dbReference type="PANTHER" id="PTHR21248">
    <property type="entry name" value="CARDIOLIPIN SYNTHASE"/>
    <property type="match status" value="1"/>
</dbReference>
<evidence type="ECO:0000313" key="8">
    <source>
        <dbReference type="EMBL" id="SDK13703.1"/>
    </source>
</evidence>
<dbReference type="GO" id="GO:0005576">
    <property type="term" value="C:extracellular region"/>
    <property type="evidence" value="ECO:0007669"/>
    <property type="project" value="UniProtKB-SubCell"/>
</dbReference>
<evidence type="ECO:0000313" key="9">
    <source>
        <dbReference type="Proteomes" id="UP000199328"/>
    </source>
</evidence>
<sequence>MEPVTAYLWPLLGGLLAAGAVIVVLEQRRSPQSAALWIVFIVTMPWVAVPFFVILGFRKRGSGYLPIRFKGMPREADEHPVAETFARLGSERATSGNRMLLHGPPDRAWASLAALIDEAEESIDAMFYLLANDETGRWFVRRLTEKAREGVRVRLNLDWFGGMVPRPRRELRALRRAGGQLRWFSPFLRMPERGHLNLRNHRKMVIADRARVWFGGRNIADEYLRGSPDSWVDLTATVTGPVVQTFIDVFEAGWDIDNPAPDVPPYNPVPETGTAVLQMVPAGPDEPSDALHDGLVNTIHRARERVWVATPYYVPTDALDQALSVAARRGLDVRLLIPDRSNHLTPDLARGSYLRSLAHAGGRILRYAGSNMHAKVLLIDDVGMIGTTNFDTRSMLLNFELALFAYDSGSRRALEEWFAEAETHCEEGIRPVSLPRRVIEGVFRLGAPIL</sequence>
<evidence type="ECO:0000256" key="5">
    <source>
        <dbReference type="ARBA" id="ARBA00029594"/>
    </source>
</evidence>
<gene>
    <name evidence="8" type="ORF">SAMN05216257_101710</name>
</gene>
<keyword evidence="6" id="KW-1133">Transmembrane helix</keyword>
<dbReference type="SUPFAM" id="SSF56024">
    <property type="entry name" value="Phospholipase D/nuclease"/>
    <property type="match status" value="2"/>
</dbReference>
<dbReference type="RefSeq" id="WP_092498148.1">
    <property type="nucleotide sequence ID" value="NZ_FNFV01000001.1"/>
</dbReference>
<comment type="subcellular location">
    <subcellularLocation>
        <location evidence="2">Secreted</location>
    </subcellularLocation>
</comment>
<dbReference type="STRING" id="990712.SAMN05216257_101710"/>
<keyword evidence="9" id="KW-1185">Reference proteome</keyword>
<dbReference type="Proteomes" id="UP000199328">
    <property type="component" value="Unassembled WGS sequence"/>
</dbReference>